<reference evidence="3 4" key="1">
    <citation type="submission" date="2020-02" db="EMBL/GenBank/DDBJ databases">
        <title>Balneolaceae bacterium YR4-1, complete genome.</title>
        <authorList>
            <person name="Li Y."/>
            <person name="Wu S."/>
        </authorList>
    </citation>
    <scope>NUCLEOTIDE SEQUENCE [LARGE SCALE GENOMIC DNA]</scope>
    <source>
        <strain evidence="3 4">YR4-1</strain>
    </source>
</reference>
<gene>
    <name evidence="3" type="ORF">G3570_09635</name>
</gene>
<dbReference type="Pfam" id="PF01553">
    <property type="entry name" value="Acyltransferase"/>
    <property type="match status" value="1"/>
</dbReference>
<comment type="caution">
    <text evidence="3">The sequence shown here is derived from an EMBL/GenBank/DDBJ whole genome shotgun (WGS) entry which is preliminary data.</text>
</comment>
<dbReference type="InterPro" id="IPR002123">
    <property type="entry name" value="Plipid/glycerol_acylTrfase"/>
</dbReference>
<name>A0A6M1T081_9BACT</name>
<dbReference type="GO" id="GO:0008654">
    <property type="term" value="P:phospholipid biosynthetic process"/>
    <property type="evidence" value="ECO:0007669"/>
    <property type="project" value="TreeGrafter"/>
</dbReference>
<evidence type="ECO:0000256" key="1">
    <source>
        <dbReference type="SAM" id="Phobius"/>
    </source>
</evidence>
<dbReference type="RefSeq" id="WP_165141735.1">
    <property type="nucleotide sequence ID" value="NZ_JAALLT010000003.1"/>
</dbReference>
<feature type="transmembrane region" description="Helical" evidence="1">
    <location>
        <begin position="389"/>
        <end position="409"/>
    </location>
</feature>
<evidence type="ECO:0000313" key="4">
    <source>
        <dbReference type="Proteomes" id="UP000473278"/>
    </source>
</evidence>
<keyword evidence="4" id="KW-1185">Reference proteome</keyword>
<dbReference type="PANTHER" id="PTHR31605:SF0">
    <property type="entry name" value="GLYCEROL-3-PHOSPHATE O-ACYLTRANSFERASE 1"/>
    <property type="match status" value="1"/>
</dbReference>
<dbReference type="AlphaFoldDB" id="A0A6M1T081"/>
<organism evidence="3 4">
    <name type="scientific">Halalkalibaculum roseum</name>
    <dbReference type="NCBI Taxonomy" id="2709311"/>
    <lineage>
        <taxon>Bacteria</taxon>
        <taxon>Pseudomonadati</taxon>
        <taxon>Balneolota</taxon>
        <taxon>Balneolia</taxon>
        <taxon>Balneolales</taxon>
        <taxon>Balneolaceae</taxon>
        <taxon>Halalkalibaculum</taxon>
    </lineage>
</organism>
<protein>
    <recommendedName>
        <fullName evidence="2">Phospholipid/glycerol acyltransferase domain-containing protein</fullName>
    </recommendedName>
</protein>
<dbReference type="SUPFAM" id="SSF69593">
    <property type="entry name" value="Glycerol-3-phosphate (1)-acyltransferase"/>
    <property type="match status" value="1"/>
</dbReference>
<dbReference type="PANTHER" id="PTHR31605">
    <property type="entry name" value="GLYCEROL-3-PHOSPHATE O-ACYLTRANSFERASE 1"/>
    <property type="match status" value="1"/>
</dbReference>
<sequence length="447" mass="52120">MNVTIRDWTFTHFWVRPVVKVWFDFYHKSVTYSGKEHLNWEKPIIFAASHQSAFTDALCLILPARYVNDRFIYPLVRADAFGNNKFIDWVLTSFHMMPVYRPKDKVDIKKRNQSVFKDCHYILSKNRNLLIHPEGNCFPIKKVRRFKKGLARIAFGAETVNDFDLDILIVPVGINYRKSTEARGGIHVRYGEPVSLADYEESYRQHEAAAFAELTSEVEQRVKEITVDIQLDGRYDLIEDTIRLTKNMTHNFTSHQKYSLDELKFEKEIVSKLEAVLKRGDETSEQLVQTIEQIREFLEEKKLDSSCSLAAIFSSLKLLVGGLGFVVMLPFFLYGWVNNIIPWNLIHKMADRIDDTQFINSARMAMGLLAFPVIYILQSLLVQAFSGSLFWTLGYFMSLPLSGIISLKLHEKWKEWRQQLKLKFMSVDNKNRFEELKRRLFSSLGIS</sequence>
<proteinExistence type="predicted"/>
<evidence type="ECO:0000313" key="3">
    <source>
        <dbReference type="EMBL" id="NGP76894.1"/>
    </source>
</evidence>
<accession>A0A6M1T081</accession>
<dbReference type="SMART" id="SM00563">
    <property type="entry name" value="PlsC"/>
    <property type="match status" value="1"/>
</dbReference>
<keyword evidence="1" id="KW-0472">Membrane</keyword>
<dbReference type="InterPro" id="IPR052744">
    <property type="entry name" value="GPAT/DAPAT"/>
</dbReference>
<dbReference type="Proteomes" id="UP000473278">
    <property type="component" value="Unassembled WGS sequence"/>
</dbReference>
<dbReference type="EMBL" id="JAALLT010000003">
    <property type="protein sequence ID" value="NGP76894.1"/>
    <property type="molecule type" value="Genomic_DNA"/>
</dbReference>
<feature type="domain" description="Phospholipid/glycerol acyltransferase" evidence="2">
    <location>
        <begin position="44"/>
        <end position="177"/>
    </location>
</feature>
<evidence type="ECO:0000259" key="2">
    <source>
        <dbReference type="SMART" id="SM00563"/>
    </source>
</evidence>
<dbReference type="GO" id="GO:0004366">
    <property type="term" value="F:glycerol-3-phosphate O-acyltransferase activity"/>
    <property type="evidence" value="ECO:0007669"/>
    <property type="project" value="TreeGrafter"/>
</dbReference>
<feature type="transmembrane region" description="Helical" evidence="1">
    <location>
        <begin position="358"/>
        <end position="377"/>
    </location>
</feature>
<keyword evidence="1" id="KW-1133">Transmembrane helix</keyword>
<dbReference type="GO" id="GO:0016287">
    <property type="term" value="F:glycerone-phosphate O-acyltransferase activity"/>
    <property type="evidence" value="ECO:0007669"/>
    <property type="project" value="TreeGrafter"/>
</dbReference>
<keyword evidence="1" id="KW-0812">Transmembrane</keyword>
<feature type="transmembrane region" description="Helical" evidence="1">
    <location>
        <begin position="318"/>
        <end position="337"/>
    </location>
</feature>